<keyword evidence="2" id="KW-0812">Transmembrane</keyword>
<feature type="region of interest" description="Disordered" evidence="1">
    <location>
        <begin position="187"/>
        <end position="210"/>
    </location>
</feature>
<name>A0A9P4LJH3_9PLEO</name>
<evidence type="ECO:0000256" key="2">
    <source>
        <dbReference type="SAM" id="Phobius"/>
    </source>
</evidence>
<gene>
    <name evidence="3" type="ORF">EK21DRAFT_71606</name>
</gene>
<dbReference type="EMBL" id="ML978224">
    <property type="protein sequence ID" value="KAF2027618.1"/>
    <property type="molecule type" value="Genomic_DNA"/>
</dbReference>
<dbReference type="OrthoDB" id="3692492at2759"/>
<sequence>MANKPLIKKLNATYKKRLVCGSLALACLLLASTIFALSTRAFLTWYHNTHPLHRANDLTIHTPLYIASCAPLCTYLGILGGVLYYRRKRNKYGKYEATMRRQGRGYWIDPSDAEDKKKVDAAKKLNTEPRVPGPRLVPVGKVERMSIFGPLGWGGRIGGEQGSTSVREEGRGGMSVLKRLTNLHPLGWGDNNEYRPRTAEPERTLSRADSIRSCKDDPVVERAAQDIWLSAVRGSGSSWGSRHAR</sequence>
<keyword evidence="4" id="KW-1185">Reference proteome</keyword>
<dbReference type="AlphaFoldDB" id="A0A9P4LJH3"/>
<dbReference type="Proteomes" id="UP000799777">
    <property type="component" value="Unassembled WGS sequence"/>
</dbReference>
<proteinExistence type="predicted"/>
<comment type="caution">
    <text evidence="3">The sequence shown here is derived from an EMBL/GenBank/DDBJ whole genome shotgun (WGS) entry which is preliminary data.</text>
</comment>
<feature type="compositionally biased region" description="Basic and acidic residues" evidence="1">
    <location>
        <begin position="192"/>
        <end position="210"/>
    </location>
</feature>
<keyword evidence="2" id="KW-0472">Membrane</keyword>
<keyword evidence="2" id="KW-1133">Transmembrane helix</keyword>
<protein>
    <submittedName>
        <fullName evidence="3">Uncharacterized protein</fullName>
    </submittedName>
</protein>
<accession>A0A9P4LJH3</accession>
<reference evidence="3" key="1">
    <citation type="journal article" date="2020" name="Stud. Mycol.">
        <title>101 Dothideomycetes genomes: a test case for predicting lifestyles and emergence of pathogens.</title>
        <authorList>
            <person name="Haridas S."/>
            <person name="Albert R."/>
            <person name="Binder M."/>
            <person name="Bloem J."/>
            <person name="Labutti K."/>
            <person name="Salamov A."/>
            <person name="Andreopoulos B."/>
            <person name="Baker S."/>
            <person name="Barry K."/>
            <person name="Bills G."/>
            <person name="Bluhm B."/>
            <person name="Cannon C."/>
            <person name="Castanera R."/>
            <person name="Culley D."/>
            <person name="Daum C."/>
            <person name="Ezra D."/>
            <person name="Gonzalez J."/>
            <person name="Henrissat B."/>
            <person name="Kuo A."/>
            <person name="Liang C."/>
            <person name="Lipzen A."/>
            <person name="Lutzoni F."/>
            <person name="Magnuson J."/>
            <person name="Mondo S."/>
            <person name="Nolan M."/>
            <person name="Ohm R."/>
            <person name="Pangilinan J."/>
            <person name="Park H.-J."/>
            <person name="Ramirez L."/>
            <person name="Alfaro M."/>
            <person name="Sun H."/>
            <person name="Tritt A."/>
            <person name="Yoshinaga Y."/>
            <person name="Zwiers L.-H."/>
            <person name="Turgeon B."/>
            <person name="Goodwin S."/>
            <person name="Spatafora J."/>
            <person name="Crous P."/>
            <person name="Grigoriev I."/>
        </authorList>
    </citation>
    <scope>NUCLEOTIDE SEQUENCE</scope>
    <source>
        <strain evidence="3">CBS 110217</strain>
    </source>
</reference>
<evidence type="ECO:0000313" key="3">
    <source>
        <dbReference type="EMBL" id="KAF2027618.1"/>
    </source>
</evidence>
<feature type="transmembrane region" description="Helical" evidence="2">
    <location>
        <begin position="60"/>
        <end position="85"/>
    </location>
</feature>
<evidence type="ECO:0000313" key="4">
    <source>
        <dbReference type="Proteomes" id="UP000799777"/>
    </source>
</evidence>
<evidence type="ECO:0000256" key="1">
    <source>
        <dbReference type="SAM" id="MobiDB-lite"/>
    </source>
</evidence>
<organism evidence="3 4">
    <name type="scientific">Setomelanomma holmii</name>
    <dbReference type="NCBI Taxonomy" id="210430"/>
    <lineage>
        <taxon>Eukaryota</taxon>
        <taxon>Fungi</taxon>
        <taxon>Dikarya</taxon>
        <taxon>Ascomycota</taxon>
        <taxon>Pezizomycotina</taxon>
        <taxon>Dothideomycetes</taxon>
        <taxon>Pleosporomycetidae</taxon>
        <taxon>Pleosporales</taxon>
        <taxon>Pleosporineae</taxon>
        <taxon>Phaeosphaeriaceae</taxon>
        <taxon>Setomelanomma</taxon>
    </lineage>
</organism>